<evidence type="ECO:0000313" key="2">
    <source>
        <dbReference type="Proteomes" id="UP001148629"/>
    </source>
</evidence>
<gene>
    <name evidence="1" type="ORF">NM208_g14107</name>
</gene>
<protein>
    <submittedName>
        <fullName evidence="1">Uncharacterized protein</fullName>
    </submittedName>
</protein>
<dbReference type="Proteomes" id="UP001148629">
    <property type="component" value="Unassembled WGS sequence"/>
</dbReference>
<name>A0ACC1RIH8_9HYPO</name>
<reference evidence="1" key="1">
    <citation type="submission" date="2022-08" db="EMBL/GenBank/DDBJ databases">
        <title>Genome Sequence of Fusarium decemcellulare.</title>
        <authorList>
            <person name="Buettner E."/>
        </authorList>
    </citation>
    <scope>NUCLEOTIDE SEQUENCE</scope>
    <source>
        <strain evidence="1">Babe19</strain>
    </source>
</reference>
<sequence>MSFGYSVGDVIAGANLTYRLIRIMADTKGGSVEYLEAMSELSAMQQAFLQISQIRSHEMLPPATVNAASHIVLGSMDIIAKFLERSKHYQRQLENPRASTFQGSWYKVGWSLYKSHELRALRDALHSRLTSIQVLLSAASFCTPLPTTLAQYQVTDQKTPSHSEQFPVTPLPSESGTSASRDAYTAATNSKGLNSSLPTPAQVDATIPTTEGGAMRQFISFKDAVGRKFRFPFHKCKKWVDMADLIKQAFLHVDVLGPHVMEGHYDVIGEDGTSILPSIWEDIVEPELSVFMTMWPMDNQPPVPGPKLPLPPQSHPPQPYPTTHPPPSHPTAYPPLPHPTTHLIAPEERPIPGGEGETRAGSREPRQNRHRPDEARNFRDFSPVESITPQEEFSRRLRELNPVTKPGAIEIIKDMESCSNITQVQSRKAIKVINKMSRRVFEDDIRAFQAEWSSRQTDSESSLSQDSSHRKSWELTSVRDVIRNRAGEGHSQLSTADEDNGTDCDPGDWEDYTDDEENILETNATLKRQELTF</sequence>
<organism evidence="1 2">
    <name type="scientific">Fusarium decemcellulare</name>
    <dbReference type="NCBI Taxonomy" id="57161"/>
    <lineage>
        <taxon>Eukaryota</taxon>
        <taxon>Fungi</taxon>
        <taxon>Dikarya</taxon>
        <taxon>Ascomycota</taxon>
        <taxon>Pezizomycotina</taxon>
        <taxon>Sordariomycetes</taxon>
        <taxon>Hypocreomycetidae</taxon>
        <taxon>Hypocreales</taxon>
        <taxon>Nectriaceae</taxon>
        <taxon>Fusarium</taxon>
        <taxon>Fusarium decemcellulare species complex</taxon>
    </lineage>
</organism>
<keyword evidence="2" id="KW-1185">Reference proteome</keyword>
<comment type="caution">
    <text evidence="1">The sequence shown here is derived from an EMBL/GenBank/DDBJ whole genome shotgun (WGS) entry which is preliminary data.</text>
</comment>
<proteinExistence type="predicted"/>
<evidence type="ECO:0000313" key="1">
    <source>
        <dbReference type="EMBL" id="KAJ3519499.1"/>
    </source>
</evidence>
<dbReference type="EMBL" id="JANRMS010003139">
    <property type="protein sequence ID" value="KAJ3519499.1"/>
    <property type="molecule type" value="Genomic_DNA"/>
</dbReference>
<accession>A0ACC1RIH8</accession>